<dbReference type="PANTHER" id="PTHR31970:SF9">
    <property type="entry name" value="MOLYBDATE TRANSPORTER 2"/>
    <property type="match status" value="1"/>
</dbReference>
<reference evidence="2 3" key="1">
    <citation type="submission" date="2007-06" db="EMBL/GenBank/DDBJ databases">
        <title>The Genome Sequence of Coccidioides posadasii RMSCC_3488.</title>
        <authorList>
            <consortium name="Coccidioides Genome Resources Consortium"/>
            <consortium name="The Broad Institute Genome Sequencing Platform"/>
            <person name="Henn M.R."/>
            <person name="Sykes S."/>
            <person name="Young S."/>
            <person name="Jaffe D."/>
            <person name="Berlin A."/>
            <person name="Alvarez P."/>
            <person name="Butler J."/>
            <person name="Gnerre S."/>
            <person name="Grabherr M."/>
            <person name="Mauceli E."/>
            <person name="Brockman W."/>
            <person name="Kodira C."/>
            <person name="Alvarado L."/>
            <person name="Zeng Q."/>
            <person name="Crawford M."/>
            <person name="Antoine C."/>
            <person name="Devon K."/>
            <person name="Galgiani J."/>
            <person name="Orsborn K."/>
            <person name="Lewis M.L."/>
            <person name="Nusbaum C."/>
            <person name="Galagan J."/>
            <person name="Birren B."/>
        </authorList>
    </citation>
    <scope>NUCLEOTIDE SEQUENCE [LARGE SCALE GENOMIC DNA]</scope>
    <source>
        <strain evidence="2 3">RMSCC 3488</strain>
    </source>
</reference>
<dbReference type="Pfam" id="PF16983">
    <property type="entry name" value="MFS_MOT1"/>
    <property type="match status" value="2"/>
</dbReference>
<dbReference type="EMBL" id="DS268112">
    <property type="protein sequence ID" value="KMM71036.1"/>
    <property type="molecule type" value="Genomic_DNA"/>
</dbReference>
<keyword evidence="1" id="KW-0812">Transmembrane</keyword>
<feature type="transmembrane region" description="Helical" evidence="1">
    <location>
        <begin position="21"/>
        <end position="44"/>
    </location>
</feature>
<evidence type="ECO:0000256" key="1">
    <source>
        <dbReference type="SAM" id="Phobius"/>
    </source>
</evidence>
<keyword evidence="1" id="KW-1133">Transmembrane helix</keyword>
<dbReference type="Proteomes" id="UP000054567">
    <property type="component" value="Unassembled WGS sequence"/>
</dbReference>
<dbReference type="GO" id="GO:0015098">
    <property type="term" value="F:molybdate ion transmembrane transporter activity"/>
    <property type="evidence" value="ECO:0007669"/>
    <property type="project" value="InterPro"/>
</dbReference>
<dbReference type="VEuPathDB" id="FungiDB:CPAG_07343"/>
<feature type="transmembrane region" description="Helical" evidence="1">
    <location>
        <begin position="389"/>
        <end position="414"/>
    </location>
</feature>
<feature type="transmembrane region" description="Helical" evidence="1">
    <location>
        <begin position="297"/>
        <end position="320"/>
    </location>
</feature>
<reference evidence="3" key="2">
    <citation type="journal article" date="2009" name="Genome Res.">
        <title>Comparative genomic analyses of the human fungal pathogens Coccidioides and their relatives.</title>
        <authorList>
            <person name="Sharpton T.J."/>
            <person name="Stajich J.E."/>
            <person name="Rounsley S.D."/>
            <person name="Gardner M.J."/>
            <person name="Wortman J.R."/>
            <person name="Jordar V.S."/>
            <person name="Maiti R."/>
            <person name="Kodira C.D."/>
            <person name="Neafsey D.E."/>
            <person name="Zeng Q."/>
            <person name="Hung C.-Y."/>
            <person name="McMahan C."/>
            <person name="Muszewska A."/>
            <person name="Grynberg M."/>
            <person name="Mandel M.A."/>
            <person name="Kellner E.M."/>
            <person name="Barker B.M."/>
            <person name="Galgiani J.N."/>
            <person name="Orbach M.J."/>
            <person name="Kirkland T.N."/>
            <person name="Cole G.T."/>
            <person name="Henn M.R."/>
            <person name="Birren B.W."/>
            <person name="Taylor J.W."/>
        </authorList>
    </citation>
    <scope>NUCLEOTIDE SEQUENCE [LARGE SCALE GENOMIC DNA]</scope>
    <source>
        <strain evidence="3">RMSCC 3488</strain>
    </source>
</reference>
<feature type="transmembrane region" description="Helical" evidence="1">
    <location>
        <begin position="183"/>
        <end position="201"/>
    </location>
</feature>
<accession>A0A0J6FD49</accession>
<feature type="transmembrane region" description="Helical" evidence="1">
    <location>
        <begin position="262"/>
        <end position="285"/>
    </location>
</feature>
<dbReference type="OrthoDB" id="5402974at2759"/>
<feature type="transmembrane region" description="Helical" evidence="1">
    <location>
        <begin position="326"/>
        <end position="347"/>
    </location>
</feature>
<name>A0A0J6FD49_COCPO</name>
<evidence type="ECO:0000313" key="3">
    <source>
        <dbReference type="Proteomes" id="UP000054567"/>
    </source>
</evidence>
<dbReference type="InterPro" id="IPR031563">
    <property type="entry name" value="MOT1/MOT2"/>
</dbReference>
<sequence>MMTMRFSRFSSRNWTTFRGQPLTEISGALGDLGTFLPILIALAVNDSISLPATLVFSGLYNIFTGWFFGIPLPVQPMKAIAAVAIARDFDGDQIAAAGIFAGVVIFVFTATGALRWFANAVPIPVVKGIQVGAGLSLVISAGAKLKGKMGWIEPRWADNYLWVIAALVGLLVTNIYRRVPYGLILFLLGLVFAFVSLATSGHGDLPHFSIWIPRAVQPTTDDWKVGIIQAGIGQIPLTTLNSIIAVVHLAGDLLPDVRTPSITSIGFSVAMMNLVGTCVGCMPVCHGSGGLAAQYRFGARSGASIIFLGAVKLIVGIFLGNTLLDLLYSFPTAFLAVMVIAAGLELASVGESLNTTRAWDLGNNDRSSSLPTLGLAEVKLTDEERKRRWTVMIVTVGLLVAFKNAGIGFVAGMLCHWTFGLPSLIERIRSRWSEGRIRLASGRGQD</sequence>
<evidence type="ECO:0000313" key="2">
    <source>
        <dbReference type="EMBL" id="KMM71036.1"/>
    </source>
</evidence>
<protein>
    <submittedName>
        <fullName evidence="2">Sulfate transporter</fullName>
    </submittedName>
</protein>
<reference evidence="3" key="3">
    <citation type="journal article" date="2010" name="Genome Res.">
        <title>Population genomic sequencing of Coccidioides fungi reveals recent hybridization and transposon control.</title>
        <authorList>
            <person name="Neafsey D.E."/>
            <person name="Barker B.M."/>
            <person name="Sharpton T.J."/>
            <person name="Stajich J.E."/>
            <person name="Park D.J."/>
            <person name="Whiston E."/>
            <person name="Hung C.-Y."/>
            <person name="McMahan C."/>
            <person name="White J."/>
            <person name="Sykes S."/>
            <person name="Heiman D."/>
            <person name="Young S."/>
            <person name="Zeng Q."/>
            <person name="Abouelleil A."/>
            <person name="Aftuck L."/>
            <person name="Bessette D."/>
            <person name="Brown A."/>
            <person name="FitzGerald M."/>
            <person name="Lui A."/>
            <person name="Macdonald J.P."/>
            <person name="Priest M."/>
            <person name="Orbach M.J."/>
            <person name="Galgiani J.N."/>
            <person name="Kirkland T.N."/>
            <person name="Cole G.T."/>
            <person name="Birren B.W."/>
            <person name="Henn M.R."/>
            <person name="Taylor J.W."/>
            <person name="Rounsley S.D."/>
        </authorList>
    </citation>
    <scope>NUCLEOTIDE SEQUENCE [LARGE SCALE GENOMIC DNA]</scope>
    <source>
        <strain evidence="3">RMSCC 3488</strain>
    </source>
</reference>
<proteinExistence type="predicted"/>
<dbReference type="AlphaFoldDB" id="A0A0J6FD49"/>
<feature type="transmembrane region" description="Helical" evidence="1">
    <location>
        <begin position="159"/>
        <end position="176"/>
    </location>
</feature>
<keyword evidence="1" id="KW-0472">Membrane</keyword>
<dbReference type="PANTHER" id="PTHR31970">
    <property type="match status" value="1"/>
</dbReference>
<organism evidence="2 3">
    <name type="scientific">Coccidioides posadasii RMSCC 3488</name>
    <dbReference type="NCBI Taxonomy" id="454284"/>
    <lineage>
        <taxon>Eukaryota</taxon>
        <taxon>Fungi</taxon>
        <taxon>Dikarya</taxon>
        <taxon>Ascomycota</taxon>
        <taxon>Pezizomycotina</taxon>
        <taxon>Eurotiomycetes</taxon>
        <taxon>Eurotiomycetidae</taxon>
        <taxon>Onygenales</taxon>
        <taxon>Onygenaceae</taxon>
        <taxon>Coccidioides</taxon>
    </lineage>
</organism>
<feature type="transmembrane region" description="Helical" evidence="1">
    <location>
        <begin position="94"/>
        <end position="118"/>
    </location>
</feature>
<gene>
    <name evidence="2" type="ORF">CPAG_07343</name>
</gene>
<feature type="transmembrane region" description="Helical" evidence="1">
    <location>
        <begin position="50"/>
        <end position="74"/>
    </location>
</feature>